<name>A0A392W1R6_9FABA</name>
<evidence type="ECO:0000313" key="1">
    <source>
        <dbReference type="EMBL" id="MCI93663.1"/>
    </source>
</evidence>
<keyword evidence="2" id="KW-1185">Reference proteome</keyword>
<evidence type="ECO:0000313" key="2">
    <source>
        <dbReference type="Proteomes" id="UP000265520"/>
    </source>
</evidence>
<dbReference type="AlphaFoldDB" id="A0A392W1R6"/>
<sequence>MLKLTNPFLEEVMERQKTDEKLLKYRTLIEQGKEMDIKIDENGVMRC</sequence>
<dbReference type="Proteomes" id="UP000265520">
    <property type="component" value="Unassembled WGS sequence"/>
</dbReference>
<comment type="caution">
    <text evidence="1">The sequence shown here is derived from an EMBL/GenBank/DDBJ whole genome shotgun (WGS) entry which is preliminary data.</text>
</comment>
<dbReference type="EMBL" id="LXQA011335096">
    <property type="protein sequence ID" value="MCI93663.1"/>
    <property type="molecule type" value="Genomic_DNA"/>
</dbReference>
<organism evidence="1 2">
    <name type="scientific">Trifolium medium</name>
    <dbReference type="NCBI Taxonomy" id="97028"/>
    <lineage>
        <taxon>Eukaryota</taxon>
        <taxon>Viridiplantae</taxon>
        <taxon>Streptophyta</taxon>
        <taxon>Embryophyta</taxon>
        <taxon>Tracheophyta</taxon>
        <taxon>Spermatophyta</taxon>
        <taxon>Magnoliopsida</taxon>
        <taxon>eudicotyledons</taxon>
        <taxon>Gunneridae</taxon>
        <taxon>Pentapetalae</taxon>
        <taxon>rosids</taxon>
        <taxon>fabids</taxon>
        <taxon>Fabales</taxon>
        <taxon>Fabaceae</taxon>
        <taxon>Papilionoideae</taxon>
        <taxon>50 kb inversion clade</taxon>
        <taxon>NPAAA clade</taxon>
        <taxon>Hologalegina</taxon>
        <taxon>IRL clade</taxon>
        <taxon>Trifolieae</taxon>
        <taxon>Trifolium</taxon>
    </lineage>
</organism>
<feature type="non-terminal residue" evidence="1">
    <location>
        <position position="47"/>
    </location>
</feature>
<accession>A0A392W1R6</accession>
<proteinExistence type="predicted"/>
<reference evidence="1 2" key="1">
    <citation type="journal article" date="2018" name="Front. Plant Sci.">
        <title>Red Clover (Trifolium pratense) and Zigzag Clover (T. medium) - A Picture of Genomic Similarities and Differences.</title>
        <authorList>
            <person name="Dluhosova J."/>
            <person name="Istvanek J."/>
            <person name="Nedelnik J."/>
            <person name="Repkova J."/>
        </authorList>
    </citation>
    <scope>NUCLEOTIDE SEQUENCE [LARGE SCALE GENOMIC DNA]</scope>
    <source>
        <strain evidence="2">cv. 10/8</strain>
        <tissue evidence="1">Leaf</tissue>
    </source>
</reference>
<protein>
    <submittedName>
        <fullName evidence="1">Uncharacterized protein</fullName>
    </submittedName>
</protein>